<keyword evidence="3" id="KW-0547">Nucleotide-binding</keyword>
<dbReference type="PROSITE" id="PS50893">
    <property type="entry name" value="ABC_TRANSPORTER_2"/>
    <property type="match status" value="1"/>
</dbReference>
<dbReference type="AlphaFoldDB" id="A0A9D2LUC3"/>
<organism evidence="6 7">
    <name type="scientific">Candidatus Blautia faecavium</name>
    <dbReference type="NCBI Taxonomy" id="2838487"/>
    <lineage>
        <taxon>Bacteria</taxon>
        <taxon>Bacillati</taxon>
        <taxon>Bacillota</taxon>
        <taxon>Clostridia</taxon>
        <taxon>Lachnospirales</taxon>
        <taxon>Lachnospiraceae</taxon>
        <taxon>Blautia</taxon>
    </lineage>
</organism>
<dbReference type="GO" id="GO:0005524">
    <property type="term" value="F:ATP binding"/>
    <property type="evidence" value="ECO:0007669"/>
    <property type="project" value="UniProtKB-KW"/>
</dbReference>
<reference evidence="6" key="2">
    <citation type="submission" date="2021-04" db="EMBL/GenBank/DDBJ databases">
        <authorList>
            <person name="Gilroy R."/>
        </authorList>
    </citation>
    <scope>NUCLEOTIDE SEQUENCE</scope>
    <source>
        <strain evidence="6">ChiSjej1B19-5720</strain>
    </source>
</reference>
<accession>A0A9D2LUC3</accession>
<dbReference type="SMART" id="SM00382">
    <property type="entry name" value="AAA"/>
    <property type="match status" value="1"/>
</dbReference>
<gene>
    <name evidence="6" type="ORF">IAA06_10395</name>
</gene>
<dbReference type="InterPro" id="IPR003593">
    <property type="entry name" value="AAA+_ATPase"/>
</dbReference>
<dbReference type="Pfam" id="PF00005">
    <property type="entry name" value="ABC_tran"/>
    <property type="match status" value="1"/>
</dbReference>
<dbReference type="Proteomes" id="UP000823842">
    <property type="component" value="Unassembled WGS sequence"/>
</dbReference>
<keyword evidence="4 6" id="KW-0067">ATP-binding</keyword>
<feature type="domain" description="ABC transporter" evidence="5">
    <location>
        <begin position="3"/>
        <end position="233"/>
    </location>
</feature>
<reference evidence="6" key="1">
    <citation type="journal article" date="2021" name="PeerJ">
        <title>Extensive microbial diversity within the chicken gut microbiome revealed by metagenomics and culture.</title>
        <authorList>
            <person name="Gilroy R."/>
            <person name="Ravi A."/>
            <person name="Getino M."/>
            <person name="Pursley I."/>
            <person name="Horton D.L."/>
            <person name="Alikhan N.F."/>
            <person name="Baker D."/>
            <person name="Gharbi K."/>
            <person name="Hall N."/>
            <person name="Watson M."/>
            <person name="Adriaenssens E.M."/>
            <person name="Foster-Nyarko E."/>
            <person name="Jarju S."/>
            <person name="Secka A."/>
            <person name="Antonio M."/>
            <person name="Oren A."/>
            <person name="Chaudhuri R.R."/>
            <person name="La Ragione R."/>
            <person name="Hildebrand F."/>
            <person name="Pallen M.J."/>
        </authorList>
    </citation>
    <scope>NUCLEOTIDE SEQUENCE</scope>
    <source>
        <strain evidence="6">ChiSjej1B19-5720</strain>
    </source>
</reference>
<name>A0A9D2LUC3_9FIRM</name>
<dbReference type="GO" id="GO:0016887">
    <property type="term" value="F:ATP hydrolysis activity"/>
    <property type="evidence" value="ECO:0007669"/>
    <property type="project" value="InterPro"/>
</dbReference>
<dbReference type="PANTHER" id="PTHR43335">
    <property type="entry name" value="ABC TRANSPORTER, ATP-BINDING PROTEIN"/>
    <property type="match status" value="1"/>
</dbReference>
<dbReference type="CDD" id="cd03264">
    <property type="entry name" value="ABC_drug_resistance_like"/>
    <property type="match status" value="1"/>
</dbReference>
<evidence type="ECO:0000256" key="1">
    <source>
        <dbReference type="ARBA" id="ARBA00005417"/>
    </source>
</evidence>
<evidence type="ECO:0000313" key="7">
    <source>
        <dbReference type="Proteomes" id="UP000823842"/>
    </source>
</evidence>
<dbReference type="SUPFAM" id="SSF52540">
    <property type="entry name" value="P-loop containing nucleoside triphosphate hydrolases"/>
    <property type="match status" value="1"/>
</dbReference>
<keyword evidence="2" id="KW-0813">Transport</keyword>
<evidence type="ECO:0000256" key="2">
    <source>
        <dbReference type="ARBA" id="ARBA00022448"/>
    </source>
</evidence>
<evidence type="ECO:0000313" key="6">
    <source>
        <dbReference type="EMBL" id="HJB29184.1"/>
    </source>
</evidence>
<sequence length="291" mass="33031">MSIKIKDLTVTFKNNVTAVDHANLEIPGGIYGLLGENGAGKTTLMRVLTTVLKPSSGMAFLDGISYEERNYEKIQQKIGYLPQEIDLYPNLTVRECLEYMGDLSGIKKEVYKKRIDEYLEKTSLTEHQKKKMRQLSGGMKRRVGLIQALLNDPKFLIVDEPTTGLDPEERIRIRNLLVDFSENRTVLFSTHVVEDLAATCTRLSIMKKGKFLYTGSVKDLMAKAAGRIWVITLKDETQAKNLESHYTISSKQYTEEGIKIKFISETTPPLNARQPEITLEDAYLYLTNQEP</sequence>
<comment type="caution">
    <text evidence="6">The sequence shown here is derived from an EMBL/GenBank/DDBJ whole genome shotgun (WGS) entry which is preliminary data.</text>
</comment>
<protein>
    <submittedName>
        <fullName evidence="6">ABC transporter ATP-binding protein</fullName>
    </submittedName>
</protein>
<dbReference type="InterPro" id="IPR027417">
    <property type="entry name" value="P-loop_NTPase"/>
</dbReference>
<dbReference type="InterPro" id="IPR003439">
    <property type="entry name" value="ABC_transporter-like_ATP-bd"/>
</dbReference>
<dbReference type="Gene3D" id="3.40.50.300">
    <property type="entry name" value="P-loop containing nucleotide triphosphate hydrolases"/>
    <property type="match status" value="1"/>
</dbReference>
<evidence type="ECO:0000256" key="3">
    <source>
        <dbReference type="ARBA" id="ARBA00022741"/>
    </source>
</evidence>
<comment type="similarity">
    <text evidence="1">Belongs to the ABC transporter superfamily.</text>
</comment>
<evidence type="ECO:0000259" key="5">
    <source>
        <dbReference type="PROSITE" id="PS50893"/>
    </source>
</evidence>
<dbReference type="PROSITE" id="PS00211">
    <property type="entry name" value="ABC_TRANSPORTER_1"/>
    <property type="match status" value="1"/>
</dbReference>
<proteinExistence type="inferred from homology"/>
<dbReference type="InterPro" id="IPR017871">
    <property type="entry name" value="ABC_transporter-like_CS"/>
</dbReference>
<dbReference type="EMBL" id="DWYZ01000197">
    <property type="protein sequence ID" value="HJB29184.1"/>
    <property type="molecule type" value="Genomic_DNA"/>
</dbReference>
<evidence type="ECO:0000256" key="4">
    <source>
        <dbReference type="ARBA" id="ARBA00022840"/>
    </source>
</evidence>
<dbReference type="PANTHER" id="PTHR43335:SF2">
    <property type="entry name" value="ABC TRANSPORTER, ATP-BINDING PROTEIN"/>
    <property type="match status" value="1"/>
</dbReference>